<protein>
    <submittedName>
        <fullName evidence="8">MFS transporter</fullName>
    </submittedName>
</protein>
<evidence type="ECO:0000256" key="3">
    <source>
        <dbReference type="ARBA" id="ARBA00022989"/>
    </source>
</evidence>
<feature type="region of interest" description="Disordered" evidence="5">
    <location>
        <begin position="417"/>
        <end position="437"/>
    </location>
</feature>
<evidence type="ECO:0000256" key="2">
    <source>
        <dbReference type="ARBA" id="ARBA00022692"/>
    </source>
</evidence>
<feature type="transmembrane region" description="Helical" evidence="6">
    <location>
        <begin position="232"/>
        <end position="250"/>
    </location>
</feature>
<dbReference type="InterPro" id="IPR020846">
    <property type="entry name" value="MFS_dom"/>
</dbReference>
<feature type="transmembrane region" description="Helical" evidence="6">
    <location>
        <begin position="18"/>
        <end position="42"/>
    </location>
</feature>
<sequence length="437" mass="47218">MHVDTVANNGSGNKKWKLAFIFAFLTLIVDGADVMFLAFSLASIKADFGLSAVEAGMLGSVTLVGMALGGVTGGWSSDRFGRVKTITFCVFVFSILTSFLSFAENVTQFAILRFISALFLGSVYMVCSTLIAESVPTHKRTTIVATLQTGITVGYIVASILAGTIIPEFGWRPMFMLASVGVILAIAMYIMVPESDAWLSAKDSIRKQLATKSKAPKGAFATLFKEPSVRKILVLWILASGFMHFGYYGVNNWMPLYLEQELGMQIKKLTMFMVGSYTAMILGKVIAGILGDKIGRRATFALGTVSTAAFLIIIVMFNSPSNILWLLIAFGFLYGLPFGVYGTYMAESFPTRIRGTSLGVAHNMGRIGSSIGPIAIGFVATNASVGYGFLMMGAAYLVCVLPVFFIKEHLYDPQGNEEIPADSAEQKIESKTSRQAV</sequence>
<feature type="transmembrane region" description="Helical" evidence="6">
    <location>
        <begin position="298"/>
        <end position="317"/>
    </location>
</feature>
<proteinExistence type="predicted"/>
<evidence type="ECO:0000313" key="8">
    <source>
        <dbReference type="EMBL" id="OOV81144.1"/>
    </source>
</evidence>
<keyword evidence="9" id="KW-1185">Reference proteome</keyword>
<gene>
    <name evidence="8" type="ORF">B1202_11300</name>
</gene>
<feature type="transmembrane region" description="Helical" evidence="6">
    <location>
        <begin position="173"/>
        <end position="192"/>
    </location>
</feature>
<feature type="compositionally biased region" description="Basic and acidic residues" evidence="5">
    <location>
        <begin position="424"/>
        <end position="437"/>
    </location>
</feature>
<dbReference type="Pfam" id="PF07690">
    <property type="entry name" value="MFS_1"/>
    <property type="match status" value="1"/>
</dbReference>
<feature type="transmembrane region" description="Helical" evidence="6">
    <location>
        <begin position="109"/>
        <end position="131"/>
    </location>
</feature>
<comment type="caution">
    <text evidence="8">The sequence shown here is derived from an EMBL/GenBank/DDBJ whole genome shotgun (WGS) entry which is preliminary data.</text>
</comment>
<dbReference type="InterPro" id="IPR011701">
    <property type="entry name" value="MFS"/>
</dbReference>
<accession>A0A1T1GU66</accession>
<organism evidence="8 9">
    <name type="scientific">Acinetobacter amyesii</name>
    <dbReference type="NCBI Taxonomy" id="2942470"/>
    <lineage>
        <taxon>Bacteria</taxon>
        <taxon>Pseudomonadati</taxon>
        <taxon>Pseudomonadota</taxon>
        <taxon>Gammaproteobacteria</taxon>
        <taxon>Moraxellales</taxon>
        <taxon>Moraxellaceae</taxon>
        <taxon>Acinetobacter</taxon>
    </lineage>
</organism>
<keyword evidence="4 6" id="KW-0472">Membrane</keyword>
<evidence type="ECO:0000256" key="5">
    <source>
        <dbReference type="SAM" id="MobiDB-lite"/>
    </source>
</evidence>
<keyword evidence="3 6" id="KW-1133">Transmembrane helix</keyword>
<evidence type="ECO:0000256" key="6">
    <source>
        <dbReference type="SAM" id="Phobius"/>
    </source>
</evidence>
<dbReference type="PANTHER" id="PTHR23508">
    <property type="entry name" value="CARBOXYLIC ACID TRANSPORTER PROTEIN HOMOLOG"/>
    <property type="match status" value="1"/>
</dbReference>
<dbReference type="Proteomes" id="UP000191160">
    <property type="component" value="Unassembled WGS sequence"/>
</dbReference>
<feature type="transmembrane region" description="Helical" evidence="6">
    <location>
        <begin position="270"/>
        <end position="291"/>
    </location>
</feature>
<evidence type="ECO:0000259" key="7">
    <source>
        <dbReference type="PROSITE" id="PS50850"/>
    </source>
</evidence>
<reference evidence="8 9" key="1">
    <citation type="submission" date="2017-02" db="EMBL/GenBank/DDBJ databases">
        <title>Acinetobacter sp. ANC 4945, whole genome shotgun sequencing project.</title>
        <authorList>
            <person name="Radolfova-Krizova L."/>
            <person name="Al Atrouni A."/>
            <person name="Nemec A."/>
        </authorList>
    </citation>
    <scope>NUCLEOTIDE SEQUENCE [LARGE SCALE GENOMIC DNA]</scope>
    <source>
        <strain evidence="8 9">ANC 4945</strain>
    </source>
</reference>
<evidence type="ECO:0000256" key="1">
    <source>
        <dbReference type="ARBA" id="ARBA00004141"/>
    </source>
</evidence>
<feature type="transmembrane region" description="Helical" evidence="6">
    <location>
        <begin position="48"/>
        <end position="71"/>
    </location>
</feature>
<dbReference type="InterPro" id="IPR036259">
    <property type="entry name" value="MFS_trans_sf"/>
</dbReference>
<feature type="transmembrane region" description="Helical" evidence="6">
    <location>
        <begin position="83"/>
        <end position="103"/>
    </location>
</feature>
<feature type="domain" description="Major facilitator superfamily (MFS) profile" evidence="7">
    <location>
        <begin position="19"/>
        <end position="411"/>
    </location>
</feature>
<name>A0A1T1GU66_9GAMM</name>
<dbReference type="GO" id="GO:0005886">
    <property type="term" value="C:plasma membrane"/>
    <property type="evidence" value="ECO:0007669"/>
    <property type="project" value="TreeGrafter"/>
</dbReference>
<dbReference type="EMBL" id="MVKX01000007">
    <property type="protein sequence ID" value="OOV81144.1"/>
    <property type="molecule type" value="Genomic_DNA"/>
</dbReference>
<comment type="subcellular location">
    <subcellularLocation>
        <location evidence="1">Membrane</location>
        <topology evidence="1">Multi-pass membrane protein</topology>
    </subcellularLocation>
</comment>
<feature type="transmembrane region" description="Helical" evidence="6">
    <location>
        <begin position="143"/>
        <end position="167"/>
    </location>
</feature>
<keyword evidence="2 6" id="KW-0812">Transmembrane</keyword>
<feature type="transmembrane region" description="Helical" evidence="6">
    <location>
        <begin position="387"/>
        <end position="406"/>
    </location>
</feature>
<dbReference type="AlphaFoldDB" id="A0A1T1GU66"/>
<dbReference type="PROSITE" id="PS50850">
    <property type="entry name" value="MFS"/>
    <property type="match status" value="1"/>
</dbReference>
<dbReference type="GO" id="GO:0046943">
    <property type="term" value="F:carboxylic acid transmembrane transporter activity"/>
    <property type="evidence" value="ECO:0007669"/>
    <property type="project" value="TreeGrafter"/>
</dbReference>
<feature type="transmembrane region" description="Helical" evidence="6">
    <location>
        <begin position="323"/>
        <end position="344"/>
    </location>
</feature>
<dbReference type="PANTHER" id="PTHR23508:SF10">
    <property type="entry name" value="CARBOXYLIC ACID TRANSPORTER PROTEIN HOMOLOG"/>
    <property type="match status" value="1"/>
</dbReference>
<dbReference type="Gene3D" id="1.20.1250.20">
    <property type="entry name" value="MFS general substrate transporter like domains"/>
    <property type="match status" value="1"/>
</dbReference>
<evidence type="ECO:0000256" key="4">
    <source>
        <dbReference type="ARBA" id="ARBA00023136"/>
    </source>
</evidence>
<evidence type="ECO:0000313" key="9">
    <source>
        <dbReference type="Proteomes" id="UP000191160"/>
    </source>
</evidence>
<dbReference type="SUPFAM" id="SSF103473">
    <property type="entry name" value="MFS general substrate transporter"/>
    <property type="match status" value="1"/>
</dbReference>